<reference evidence="1 2" key="1">
    <citation type="submission" date="2009-03" db="EMBL/GenBank/DDBJ databases">
        <authorList>
            <person name="Setubal J.C."/>
            <person name="Boyle S."/>
            <person name="Crasta O.R."/>
            <person name="Gillespie J.J."/>
            <person name="Kenyon R.W."/>
            <person name="Lu J."/>
            <person name="Mane S."/>
            <person name="Nagrani S."/>
            <person name="Shallom J.M."/>
            <person name="Shallom S."/>
            <person name="Shukla M."/>
            <person name="Snyder E.E."/>
            <person name="Sobral B.W."/>
            <person name="Wattam A.R."/>
            <person name="Will R."/>
            <person name="Williams K."/>
            <person name="Yoo H."/>
            <person name="Bruce D.H."/>
            <person name="Detter C."/>
            <person name="Munk C."/>
            <person name="Brettin T.S."/>
            <person name="Ficht T."/>
        </authorList>
    </citation>
    <scope>NUCLEOTIDE SEQUENCE [LARGE SCALE GENOMIC DNA]</scope>
    <source>
        <strain evidence="1 2">Cudo</strain>
    </source>
</reference>
<evidence type="ECO:0000313" key="2">
    <source>
        <dbReference type="Proteomes" id="UP000003678"/>
    </source>
</evidence>
<evidence type="ECO:0000313" key="1">
    <source>
        <dbReference type="EMBL" id="EEH14722.1"/>
    </source>
</evidence>
<gene>
    <name evidence="1" type="ORF">BCETI_3000491</name>
</gene>
<sequence length="29" mass="3413">MAGSPEPLYLFVFEHYPMQSRFALLLEIL</sequence>
<protein>
    <submittedName>
        <fullName evidence="1">Uncharacterized protein</fullName>
    </submittedName>
</protein>
<comment type="caution">
    <text evidence="1">The sequence shown here is derived from an EMBL/GenBank/DDBJ whole genome shotgun (WGS) entry which is preliminary data.</text>
</comment>
<proteinExistence type="predicted"/>
<dbReference type="Proteomes" id="UP000003678">
    <property type="component" value="Unassembled WGS sequence"/>
</dbReference>
<name>C0G6T8_9HYPH</name>
<dbReference type="AlphaFoldDB" id="C0G6T8"/>
<accession>C0G6T8</accession>
<dbReference type="EMBL" id="ACJD01000003">
    <property type="protein sequence ID" value="EEH14722.1"/>
    <property type="molecule type" value="Genomic_DNA"/>
</dbReference>
<organism evidence="1 2">
    <name type="scientific">Brucella ceti str. Cudo</name>
    <dbReference type="NCBI Taxonomy" id="595497"/>
    <lineage>
        <taxon>Bacteria</taxon>
        <taxon>Pseudomonadati</taxon>
        <taxon>Pseudomonadota</taxon>
        <taxon>Alphaproteobacteria</taxon>
        <taxon>Hyphomicrobiales</taxon>
        <taxon>Brucellaceae</taxon>
        <taxon>Brucella/Ochrobactrum group</taxon>
        <taxon>Brucella</taxon>
    </lineage>
</organism>